<dbReference type="Pfam" id="PF04117">
    <property type="entry name" value="Mpv17_PMP22"/>
    <property type="match status" value="1"/>
</dbReference>
<evidence type="ECO:0000256" key="1">
    <source>
        <dbReference type="ARBA" id="ARBA00004141"/>
    </source>
</evidence>
<name>A0A0L0DLD8_THETB</name>
<keyword evidence="3" id="KW-0812">Transmembrane</keyword>
<keyword evidence="4" id="KW-1133">Transmembrane helix</keyword>
<evidence type="ECO:0000256" key="2">
    <source>
        <dbReference type="ARBA" id="ARBA00006824"/>
    </source>
</evidence>
<reference evidence="7 8" key="1">
    <citation type="submission" date="2010-05" db="EMBL/GenBank/DDBJ databases">
        <title>The Genome Sequence of Thecamonas trahens ATCC 50062.</title>
        <authorList>
            <consortium name="The Broad Institute Genome Sequencing Platform"/>
            <person name="Russ C."/>
            <person name="Cuomo C."/>
            <person name="Shea T."/>
            <person name="Young S.K."/>
            <person name="Zeng Q."/>
            <person name="Koehrsen M."/>
            <person name="Haas B."/>
            <person name="Borodovsky M."/>
            <person name="Guigo R."/>
            <person name="Alvarado L."/>
            <person name="Berlin A."/>
            <person name="Bochicchio J."/>
            <person name="Borenstein D."/>
            <person name="Chapman S."/>
            <person name="Chen Z."/>
            <person name="Freedman E."/>
            <person name="Gellesch M."/>
            <person name="Goldberg J."/>
            <person name="Griggs A."/>
            <person name="Gujja S."/>
            <person name="Heilman E."/>
            <person name="Heiman D."/>
            <person name="Hepburn T."/>
            <person name="Howarth C."/>
            <person name="Jen D."/>
            <person name="Larson L."/>
            <person name="Mehta T."/>
            <person name="Park D."/>
            <person name="Pearson M."/>
            <person name="Roberts A."/>
            <person name="Saif S."/>
            <person name="Shenoy N."/>
            <person name="Sisk P."/>
            <person name="Stolte C."/>
            <person name="Sykes S."/>
            <person name="Thomson T."/>
            <person name="Walk T."/>
            <person name="White J."/>
            <person name="Yandava C."/>
            <person name="Burger G."/>
            <person name="Gray M.W."/>
            <person name="Holland P.W.H."/>
            <person name="King N."/>
            <person name="Lang F.B.F."/>
            <person name="Roger A.J."/>
            <person name="Ruiz-Trillo I."/>
            <person name="Lander E."/>
            <person name="Nusbaum C."/>
        </authorList>
    </citation>
    <scope>NUCLEOTIDE SEQUENCE [LARGE SCALE GENOMIC DNA]</scope>
    <source>
        <strain evidence="7 8">ATCC 50062</strain>
    </source>
</reference>
<evidence type="ECO:0000256" key="5">
    <source>
        <dbReference type="ARBA" id="ARBA00023136"/>
    </source>
</evidence>
<dbReference type="eggNOG" id="KOG1944">
    <property type="taxonomic scope" value="Eukaryota"/>
</dbReference>
<dbReference type="OrthoDB" id="430207at2759"/>
<dbReference type="GO" id="GO:0016020">
    <property type="term" value="C:membrane"/>
    <property type="evidence" value="ECO:0007669"/>
    <property type="project" value="UniProtKB-SubCell"/>
</dbReference>
<keyword evidence="8" id="KW-1185">Reference proteome</keyword>
<evidence type="ECO:0000256" key="3">
    <source>
        <dbReference type="ARBA" id="ARBA00022692"/>
    </source>
</evidence>
<dbReference type="RefSeq" id="XP_013754779.1">
    <property type="nucleotide sequence ID" value="XM_013899325.1"/>
</dbReference>
<dbReference type="GO" id="GO:0005739">
    <property type="term" value="C:mitochondrion"/>
    <property type="evidence" value="ECO:0007669"/>
    <property type="project" value="TreeGrafter"/>
</dbReference>
<gene>
    <name evidence="7" type="ORF">AMSG_09416</name>
</gene>
<evidence type="ECO:0000256" key="6">
    <source>
        <dbReference type="RuleBase" id="RU363053"/>
    </source>
</evidence>
<comment type="similarity">
    <text evidence="2 6">Belongs to the peroxisomal membrane protein PXMP2/4 family.</text>
</comment>
<evidence type="ECO:0000313" key="7">
    <source>
        <dbReference type="EMBL" id="KNC53112.1"/>
    </source>
</evidence>
<keyword evidence="5" id="KW-0472">Membrane</keyword>
<evidence type="ECO:0000313" key="8">
    <source>
        <dbReference type="Proteomes" id="UP000054408"/>
    </source>
</evidence>
<proteinExistence type="inferred from homology"/>
<comment type="subcellular location">
    <subcellularLocation>
        <location evidence="1">Membrane</location>
        <topology evidence="1">Multi-pass membrane protein</topology>
    </subcellularLocation>
</comment>
<evidence type="ECO:0000256" key="4">
    <source>
        <dbReference type="ARBA" id="ARBA00022989"/>
    </source>
</evidence>
<dbReference type="InterPro" id="IPR007248">
    <property type="entry name" value="Mpv17_PMP22"/>
</dbReference>
<accession>A0A0L0DLD8</accession>
<dbReference type="AlphaFoldDB" id="A0A0L0DLD8"/>
<protein>
    <submittedName>
        <fullName evidence="7">Sym-1</fullName>
    </submittedName>
</protein>
<dbReference type="GeneID" id="25567880"/>
<dbReference type="OMA" id="WYQSKLA"/>
<organism evidence="7 8">
    <name type="scientific">Thecamonas trahens ATCC 50062</name>
    <dbReference type="NCBI Taxonomy" id="461836"/>
    <lineage>
        <taxon>Eukaryota</taxon>
        <taxon>Apusozoa</taxon>
        <taxon>Apusomonadida</taxon>
        <taxon>Apusomonadidae</taxon>
        <taxon>Thecamonas</taxon>
    </lineage>
</organism>
<sequence>MFRRAFGWYAGMLESRPLVTKGVTSAALMGAGDVFAQKVVEGNDELHLRRTGSFVFFGSVLGPMLHPWFGFLGNIAARVGGGMKGTVAAVAVDQAVMPPALITLFWLTQPVLEGKSFDTALELMNENWLVMLKGNYVVWPAAQAINFTFVPPQFRVLFVNMVSLGWNSFVSWLSHRAPHDDAGHVAIGDGVLPNVASVAIEGNPEVMAEAIDPLASGTAAGGEDDDAA</sequence>
<dbReference type="PANTHER" id="PTHR11266:SF17">
    <property type="entry name" value="PROTEIN MPV17"/>
    <property type="match status" value="1"/>
</dbReference>
<dbReference type="Proteomes" id="UP000054408">
    <property type="component" value="Unassembled WGS sequence"/>
</dbReference>
<dbReference type="STRING" id="461836.A0A0L0DLD8"/>
<dbReference type="PANTHER" id="PTHR11266">
    <property type="entry name" value="PEROXISOMAL MEMBRANE PROTEIN 2, PXMP2 MPV17"/>
    <property type="match status" value="1"/>
</dbReference>
<dbReference type="EMBL" id="GL349478">
    <property type="protein sequence ID" value="KNC53112.1"/>
    <property type="molecule type" value="Genomic_DNA"/>
</dbReference>